<evidence type="ECO:0000256" key="5">
    <source>
        <dbReference type="ARBA" id="ARBA00022840"/>
    </source>
</evidence>
<gene>
    <name evidence="9" type="ORF">KEG57_20810</name>
</gene>
<dbReference type="GO" id="GO:0005524">
    <property type="term" value="F:ATP binding"/>
    <property type="evidence" value="ECO:0007669"/>
    <property type="project" value="UniProtKB-KW"/>
</dbReference>
<evidence type="ECO:0000313" key="9">
    <source>
        <dbReference type="EMBL" id="MDC3982967.1"/>
    </source>
</evidence>
<accession>A0A9X3X3I7</accession>
<dbReference type="Pfam" id="PF00069">
    <property type="entry name" value="Pkinase"/>
    <property type="match status" value="1"/>
</dbReference>
<keyword evidence="7" id="KW-1133">Transmembrane helix</keyword>
<keyword evidence="10" id="KW-1185">Reference proteome</keyword>
<dbReference type="PANTHER" id="PTHR43671">
    <property type="entry name" value="SERINE/THREONINE-PROTEIN KINASE NEK"/>
    <property type="match status" value="1"/>
</dbReference>
<evidence type="ECO:0000256" key="6">
    <source>
        <dbReference type="SAM" id="MobiDB-lite"/>
    </source>
</evidence>
<feature type="compositionally biased region" description="Pro residues" evidence="6">
    <location>
        <begin position="391"/>
        <end position="410"/>
    </location>
</feature>
<dbReference type="CDD" id="cd14014">
    <property type="entry name" value="STKc_PknB_like"/>
    <property type="match status" value="1"/>
</dbReference>
<comment type="caution">
    <text evidence="9">The sequence shown here is derived from an EMBL/GenBank/DDBJ whole genome shotgun (WGS) entry which is preliminary data.</text>
</comment>
<dbReference type="Proteomes" id="UP001151081">
    <property type="component" value="Unassembled WGS sequence"/>
</dbReference>
<dbReference type="PANTHER" id="PTHR43671:SF13">
    <property type="entry name" value="SERINE_THREONINE-PROTEIN KINASE NEK2"/>
    <property type="match status" value="1"/>
</dbReference>
<protein>
    <recommendedName>
        <fullName evidence="1">non-specific serine/threonine protein kinase</fullName>
        <ecNumber evidence="1">2.7.11.1</ecNumber>
    </recommendedName>
</protein>
<feature type="transmembrane region" description="Helical" evidence="7">
    <location>
        <begin position="458"/>
        <end position="476"/>
    </location>
</feature>
<dbReference type="AlphaFoldDB" id="A0A9X3X3I7"/>
<evidence type="ECO:0000256" key="7">
    <source>
        <dbReference type="SAM" id="Phobius"/>
    </source>
</evidence>
<keyword evidence="7" id="KW-0472">Membrane</keyword>
<dbReference type="Gene3D" id="1.10.510.10">
    <property type="entry name" value="Transferase(Phosphotransferase) domain 1"/>
    <property type="match status" value="1"/>
</dbReference>
<keyword evidence="5" id="KW-0067">ATP-binding</keyword>
<feature type="region of interest" description="Disordered" evidence="6">
    <location>
        <begin position="484"/>
        <end position="517"/>
    </location>
</feature>
<dbReference type="PROSITE" id="PS50011">
    <property type="entry name" value="PROTEIN_KINASE_DOM"/>
    <property type="match status" value="1"/>
</dbReference>
<feature type="domain" description="Protein kinase" evidence="8">
    <location>
        <begin position="21"/>
        <end position="296"/>
    </location>
</feature>
<evidence type="ECO:0000259" key="8">
    <source>
        <dbReference type="PROSITE" id="PS50011"/>
    </source>
</evidence>
<reference evidence="9 10" key="1">
    <citation type="submission" date="2021-04" db="EMBL/GenBank/DDBJ databases">
        <title>Genome analysis of Polyangium sp.</title>
        <authorList>
            <person name="Li Y."/>
            <person name="Wang J."/>
        </authorList>
    </citation>
    <scope>NUCLEOTIDE SEQUENCE [LARGE SCALE GENOMIC DNA]</scope>
    <source>
        <strain evidence="9 10">SDU14</strain>
    </source>
</reference>
<dbReference type="GO" id="GO:0004674">
    <property type="term" value="F:protein serine/threonine kinase activity"/>
    <property type="evidence" value="ECO:0007669"/>
    <property type="project" value="UniProtKB-KW"/>
</dbReference>
<keyword evidence="3" id="KW-0547">Nucleotide-binding</keyword>
<dbReference type="Gene3D" id="3.30.200.20">
    <property type="entry name" value="Phosphorylase Kinase, domain 1"/>
    <property type="match status" value="1"/>
</dbReference>
<keyword evidence="7" id="KW-0812">Transmembrane</keyword>
<dbReference type="EC" id="2.7.11.1" evidence="1"/>
<evidence type="ECO:0000256" key="2">
    <source>
        <dbReference type="ARBA" id="ARBA00022679"/>
    </source>
</evidence>
<evidence type="ECO:0000256" key="1">
    <source>
        <dbReference type="ARBA" id="ARBA00012513"/>
    </source>
</evidence>
<feature type="region of interest" description="Disordered" evidence="6">
    <location>
        <begin position="359"/>
        <end position="433"/>
    </location>
</feature>
<dbReference type="RefSeq" id="WP_272421376.1">
    <property type="nucleotide sequence ID" value="NZ_JAGTJJ010000011.1"/>
</dbReference>
<dbReference type="InterPro" id="IPR000719">
    <property type="entry name" value="Prot_kinase_dom"/>
</dbReference>
<name>A0A9X3X3I7_9BACT</name>
<dbReference type="InterPro" id="IPR050660">
    <property type="entry name" value="NEK_Ser/Thr_kinase"/>
</dbReference>
<keyword evidence="2" id="KW-0808">Transferase</keyword>
<dbReference type="EMBL" id="JAGTJJ010000011">
    <property type="protein sequence ID" value="MDC3982967.1"/>
    <property type="molecule type" value="Genomic_DNA"/>
</dbReference>
<evidence type="ECO:0000256" key="4">
    <source>
        <dbReference type="ARBA" id="ARBA00022777"/>
    </source>
</evidence>
<evidence type="ECO:0000256" key="3">
    <source>
        <dbReference type="ARBA" id="ARBA00022741"/>
    </source>
</evidence>
<keyword evidence="4 9" id="KW-0418">Kinase</keyword>
<proteinExistence type="predicted"/>
<organism evidence="9 10">
    <name type="scientific">Polyangium jinanense</name>
    <dbReference type="NCBI Taxonomy" id="2829994"/>
    <lineage>
        <taxon>Bacteria</taxon>
        <taxon>Pseudomonadati</taxon>
        <taxon>Myxococcota</taxon>
        <taxon>Polyangia</taxon>
        <taxon>Polyangiales</taxon>
        <taxon>Polyangiaceae</taxon>
        <taxon>Polyangium</taxon>
    </lineage>
</organism>
<dbReference type="InterPro" id="IPR011009">
    <property type="entry name" value="Kinase-like_dom_sf"/>
</dbReference>
<dbReference type="PROSITE" id="PS00109">
    <property type="entry name" value="PROTEIN_KINASE_TYR"/>
    <property type="match status" value="1"/>
</dbReference>
<dbReference type="InterPro" id="IPR008266">
    <property type="entry name" value="Tyr_kinase_AS"/>
</dbReference>
<keyword evidence="9" id="KW-0723">Serine/threonine-protein kinase</keyword>
<dbReference type="SUPFAM" id="SSF56112">
    <property type="entry name" value="Protein kinase-like (PK-like)"/>
    <property type="match status" value="1"/>
</dbReference>
<sequence length="517" mass="55784">MNSVSAAQSLSDNEPVSVGKYKLIANLGRGGMADVFLAVVAGPLGVNKLQVVKRLRAEFAEDPERREMFLDEARIATRLNHPNVVQTFEVHAEKGVYFITMEYLEGAPMNRLINRSSRTKTPAPPGVLLRILADVLAGLHYAHELADYDGKPLNIVHRDVSPHNVIVSYDGQAKLLDFGIAKSEVRMMETRAGIMKGKLGYMAPEQVRCKPLDRRADVFVAGIVLWEILAGRKMWDKAADMEVLHKLATGDLPSIESVRPDVPPTLAKICGKALSYDPVDRYTTAAEMRTAILDYLDSAKIRVTPEDIGKYVTAVYADKRAEIRKIIERQIAKLRQSEASSPSAEDMPASSMRVARVDTAHGGSEPGVGANLPNLRSMPPSMEAPDTIAPSIPPPPSLPAPASLEPPPVTPTLDRNAGPKTEPPAVRKKQLTPVVVEPPAELVEAGPESSRGSERVRWLVALVVVLAAAVGAFVALRLRQTHAPPTPPAAVGTSPHDSKQPSSGPVKPAATTTAPRK</sequence>
<evidence type="ECO:0000313" key="10">
    <source>
        <dbReference type="Proteomes" id="UP001151081"/>
    </source>
</evidence>